<proteinExistence type="inferred from homology"/>
<dbReference type="InterPro" id="IPR008964">
    <property type="entry name" value="Invasin/intimin_cell_adhesion"/>
</dbReference>
<dbReference type="PANTHER" id="PTHR11319">
    <property type="entry name" value="G PROTEIN-COUPLED RECEPTOR-RELATED"/>
    <property type="match status" value="1"/>
</dbReference>
<dbReference type="SUPFAM" id="SSF49373">
    <property type="entry name" value="Invasin/intimin cell-adhesion fragments"/>
    <property type="match status" value="2"/>
</dbReference>
<dbReference type="InterPro" id="IPR006626">
    <property type="entry name" value="PbH1"/>
</dbReference>
<dbReference type="Gene3D" id="2.60.40.10">
    <property type="entry name" value="Immunoglobulins"/>
    <property type="match status" value="2"/>
</dbReference>
<evidence type="ECO:0000259" key="3">
    <source>
        <dbReference type="PROSITE" id="PS51127"/>
    </source>
</evidence>
<dbReference type="Gene3D" id="2.160.20.10">
    <property type="entry name" value="Single-stranded right-handed beta-helix, Pectin lyase-like"/>
    <property type="match status" value="2"/>
</dbReference>
<feature type="non-terminal residue" evidence="4">
    <location>
        <position position="2048"/>
    </location>
</feature>
<dbReference type="InterPro" id="IPR059226">
    <property type="entry name" value="Choice_anch_Q_dom"/>
</dbReference>
<evidence type="ECO:0000256" key="1">
    <source>
        <dbReference type="ARBA" id="ARBA00010116"/>
    </source>
</evidence>
<dbReference type="SMART" id="SM00710">
    <property type="entry name" value="PbH1"/>
    <property type="match status" value="12"/>
</dbReference>
<dbReference type="SMART" id="SM00912">
    <property type="entry name" value="Haemagg_act"/>
    <property type="match status" value="1"/>
</dbReference>
<dbReference type="NCBIfam" id="NF041518">
    <property type="entry name" value="choice_anch_Q"/>
    <property type="match status" value="2"/>
</dbReference>
<protein>
    <submittedName>
        <fullName evidence="4">Filamentous hemagglutinin N-terminal domain-containing protein</fullName>
    </submittedName>
</protein>
<dbReference type="Pfam" id="PF05860">
    <property type="entry name" value="TPS"/>
    <property type="match status" value="1"/>
</dbReference>
<evidence type="ECO:0000313" key="4">
    <source>
        <dbReference type="EMBL" id="MCM1985259.1"/>
    </source>
</evidence>
<feature type="region of interest" description="Disordered" evidence="2">
    <location>
        <begin position="2008"/>
        <end position="2048"/>
    </location>
</feature>
<dbReference type="InterPro" id="IPR011050">
    <property type="entry name" value="Pectin_lyase_fold/virulence"/>
</dbReference>
<evidence type="ECO:0000256" key="2">
    <source>
        <dbReference type="SAM" id="MobiDB-lite"/>
    </source>
</evidence>
<feature type="domain" description="Big-1" evidence="3">
    <location>
        <begin position="1601"/>
        <end position="1701"/>
    </location>
</feature>
<dbReference type="Proteomes" id="UP000031561">
    <property type="component" value="Unassembled WGS sequence"/>
</dbReference>
<dbReference type="SMART" id="SM00634">
    <property type="entry name" value="BID_1"/>
    <property type="match status" value="2"/>
</dbReference>
<gene>
    <name evidence="4" type="ORF">QQ91_0020805</name>
</gene>
<dbReference type="InterPro" id="IPR012334">
    <property type="entry name" value="Pectin_lyas_fold"/>
</dbReference>
<evidence type="ECO:0000313" key="5">
    <source>
        <dbReference type="Proteomes" id="UP000031561"/>
    </source>
</evidence>
<dbReference type="PROSITE" id="PS51127">
    <property type="entry name" value="BIG1"/>
    <property type="match status" value="1"/>
</dbReference>
<dbReference type="EMBL" id="JTHE03000118">
    <property type="protein sequence ID" value="MCM1985259.1"/>
    <property type="molecule type" value="Genomic_DNA"/>
</dbReference>
<dbReference type="NCBIfam" id="TIGR01901">
    <property type="entry name" value="adhes_NPXG"/>
    <property type="match status" value="1"/>
</dbReference>
<keyword evidence="5" id="KW-1185">Reference proteome</keyword>
<comment type="similarity">
    <text evidence="1">Belongs to the intimin/invasin family.</text>
</comment>
<organism evidence="4 5">
    <name type="scientific">Lyngbya confervoides BDU141951</name>
    <dbReference type="NCBI Taxonomy" id="1574623"/>
    <lineage>
        <taxon>Bacteria</taxon>
        <taxon>Bacillati</taxon>
        <taxon>Cyanobacteriota</taxon>
        <taxon>Cyanophyceae</taxon>
        <taxon>Oscillatoriophycideae</taxon>
        <taxon>Oscillatoriales</taxon>
        <taxon>Microcoleaceae</taxon>
        <taxon>Lyngbya</taxon>
    </lineage>
</organism>
<sequence length="2048" mass="208318">MSHLSFSSVSPLCQIGGLCLTSLGVIGTSQGVWGLPQGGQVQSGEAQIRLDQPGQLEILQTSPQAVIHWDRFDIGVAEQVYFQQPSFQSATLNRVTGRFSSQIAGQLQAVGQVLLINPNGIVFTPTAQVDVSGILATTLDLQDPDFFAGHYRLQQRPGLPLRTVENYGSITVREGGFAALVAPGVVNQGVITARLGQVALGAGTAATLDFYGDGLLSVTVDPSLGDRIIGADGQPISQGINQAGTLSAEGGVVALSTATASDLFQQVINLEGVVQARSLQHRQGQIVLSGGDGGQVALQGSLDASGLHGAEGGQIDVTGARIWVSESAVLSANGGSRGGQIGVVASDTAQIDGALQARGIDGGHIETSAQFGLGVGKTARIDVGSAGGQPGTWRLDPERLVIDATSTGGTLPGPATGDHFVANTVVATALEMGNVDLEATERIEVRAPIDTSGQLNSNRLNFKDQNADRQLVVDLNAPITLGTAQTLTGEATQVNVNVAGPGTAQTGVDIAAPGGTVNLSAGTFTGNGLGESVVTINQNLTLQGQSATDTIIDGGSEQRGIQVESGTVGIRNLQVTRGSVAGELGTGGGISIDPGATVTATNLRVENSSASIGGGIFNGGNLQLVDSVVTGNTAFEVDPEESTVTGGVGGGVLNSLDATLAVTQSTISNNRAEYAGGGIGNFGTATISDSVIADNGAEDEAVLPGDEPVAFGGGIGNVGTLTVTNSKIENNQANVGGGIVNSTELDLDPSLGTPDFSGELNLIESQVTGNTASIVVGTGYEGFDYGYGGDGGGIASGIGTTVQISQSSVSNNLAQSDGGGIYVEGASLTIDYSEINENISGDDGGGLDINAGLSTINHSSIRDNEADSEGGGINLHEGGTLIINGSTIAGNRARQVGGLLIEDEDSVVAVVNSTLSENVSEEESGGGVGLNSGVVTIVHSTITNNQSGDQGGGISAEIFDDETVLSIQNSIISGNTAINGNPEFRLDRPSGLPVPSVSKGFNLVGQNGNAGGFPTIATDLILSSTTNSVLDPVLRNNGGPTLTHQLVAGSPAIDAGSNALAVDAQGNPLTRDQRGAQRNGLNGGTIVDIGAVEATSSYVVNQTQDSPDIGTLRSAVDFANFSTNHHPTNLATPAPNTIRFDRGVFSTLQTLSLTQGELLFNNPGTAIALAGPGANLLAISGGNASRVLSITQGIVTLDGLTVTDGFAEAGAGIQVGDRATLTLMNSTLTGNQTSDVGEGGGLFNSGTTTLVNTTVSDNQAGFGGGIYNRRDLVVDQTRIINNEGGTFGGGIDSFSTSNRPTAVITNSEITGNTADLAGGIYSNGDLTLQNVTLSGNTARDLGGGLFNAAEANAVITHATFSDNEAGNEGGGIYNSGSVELNSSFIGGNHAPTHPEYGPTLAEEESLIGTLTSDGFNLVGQNGDRGGFPDSFKVLETPIEQNLAPLAFNGSSTQTHALLPNSPALDGASNTGSSTDQRGIARPQGAAADIGAFESRGFSLTFTGSNQQTTVNTQFPTLLSVTVQNEFGEPVQGGTITFTPPLTGAGLQLMGPVNITLNAAGQAQFPIAANTTAGAYGVVASAAGLTSTANFNLTNLPGSPSQINIVGGSGQTTPTNTEFSQPITVQVLDEFGNDVPNATVSFTAATSASGASANFSSNGTVITNSNGEASVTAIANEFGGSYAVTASSNGLTSTDTFFLTNALPPQTRILFTADGDGGVRVTVDAFGAFGSSVTENAFYDPVGNVTTAGTTFESGIAILINDQNGRRFLTAFNLGGQGNLTGAQFSSSTDTAARSQFTVNGLTFALNQRVADNLTRGTRSGSILTQAFNITNTNASPVTFELIRYFDGDLQFDGSIQDGGGRLFSGNREILFETDQAGLSSTATTFVGITGVGGNSLLGNRFEVDAFSGLRSRIIAGNDLDDMITGDSADGDQFVDAGNGYDITLAFRNLFQLNPGESDTYITETLFGSGIPDQVINPPTNPPSPPPNNPLTGVNQRIGEQQRVEEEIRVSQPIDQPEIGEGVTLPPFIPPEPIAKRDASVPELEAAFT</sequence>
<name>A0ABD4T9V3_9CYAN</name>
<feature type="region of interest" description="Disordered" evidence="2">
    <location>
        <begin position="1453"/>
        <end position="1482"/>
    </location>
</feature>
<dbReference type="RefSeq" id="WP_166283618.1">
    <property type="nucleotide sequence ID" value="NZ_JTHE03000118.1"/>
</dbReference>
<comment type="caution">
    <text evidence="4">The sequence shown here is derived from an EMBL/GenBank/DDBJ whole genome shotgun (WGS) entry which is preliminary data.</text>
</comment>
<dbReference type="InterPro" id="IPR013783">
    <property type="entry name" value="Ig-like_fold"/>
</dbReference>
<dbReference type="InterPro" id="IPR008638">
    <property type="entry name" value="FhaB/CdiA-like_TPS"/>
</dbReference>
<feature type="compositionally biased region" description="Polar residues" evidence="2">
    <location>
        <begin position="1467"/>
        <end position="1476"/>
    </location>
</feature>
<dbReference type="PANTHER" id="PTHR11319:SF35">
    <property type="entry name" value="OUTER MEMBRANE PROTEIN PMPC-RELATED"/>
    <property type="match status" value="1"/>
</dbReference>
<reference evidence="4 5" key="1">
    <citation type="journal article" date="2015" name="Genome Announc.">
        <title>Draft Genome Sequence of Filamentous Marine Cyanobacterium Lyngbya confervoides Strain BDU141951.</title>
        <authorList>
            <person name="Chandrababunaidu M.M."/>
            <person name="Sen D."/>
            <person name="Tripathy S."/>
        </authorList>
    </citation>
    <scope>NUCLEOTIDE SEQUENCE [LARGE SCALE GENOMIC DNA]</scope>
    <source>
        <strain evidence="4 5">BDU141951</strain>
    </source>
</reference>
<dbReference type="InterPro" id="IPR003344">
    <property type="entry name" value="Big_1_dom"/>
</dbReference>
<accession>A0ABD4T9V3</accession>
<dbReference type="SUPFAM" id="SSF51126">
    <property type="entry name" value="Pectin lyase-like"/>
    <property type="match status" value="4"/>
</dbReference>